<reference evidence="1 2" key="1">
    <citation type="submission" date="2012-06" db="EMBL/GenBank/DDBJ databases">
        <title>Finished chromosome of genome of Cylindrospermum stagnale PCC 7417.</title>
        <authorList>
            <consortium name="US DOE Joint Genome Institute"/>
            <person name="Gugger M."/>
            <person name="Coursin T."/>
            <person name="Rippka R."/>
            <person name="Tandeau De Marsac N."/>
            <person name="Huntemann M."/>
            <person name="Wei C.-L."/>
            <person name="Han J."/>
            <person name="Detter J.C."/>
            <person name="Han C."/>
            <person name="Tapia R."/>
            <person name="Chen A."/>
            <person name="Kyrpides N."/>
            <person name="Mavromatis K."/>
            <person name="Markowitz V."/>
            <person name="Szeto E."/>
            <person name="Ivanova N."/>
            <person name="Pagani I."/>
            <person name="Pati A."/>
            <person name="Goodwin L."/>
            <person name="Nordberg H.P."/>
            <person name="Cantor M.N."/>
            <person name="Hua S.X."/>
            <person name="Woyke T."/>
            <person name="Kerfeld C.A."/>
        </authorList>
    </citation>
    <scope>NUCLEOTIDE SEQUENCE [LARGE SCALE GENOMIC DNA]</scope>
    <source>
        <strain evidence="1 2">PCC 7417</strain>
    </source>
</reference>
<protein>
    <recommendedName>
        <fullName evidence="3">Antitoxin</fullName>
    </recommendedName>
</protein>
<sequence length="151" mass="17968">MNENEGFIRLTTEEVRGNLLEILSGVMLEGKRFVLLKGEEEVAAIIPIREFERLEYLKEEIKPSPFLPSEYEYYEDEKGIHCIRLNEFKVEFEEILLEVMLNDEVFGLIPPKHLEMGEFDTFTPAAILMNINIFWLPDYWISEKNRLEMYR</sequence>
<evidence type="ECO:0000313" key="1">
    <source>
        <dbReference type="EMBL" id="AFZ27638.1"/>
    </source>
</evidence>
<dbReference type="HOGENOM" id="CLU_1728360_0_0_3"/>
<dbReference type="Proteomes" id="UP000010475">
    <property type="component" value="Chromosome"/>
</dbReference>
<dbReference type="KEGG" id="csg:Cylst_5637"/>
<evidence type="ECO:0000313" key="2">
    <source>
        <dbReference type="Proteomes" id="UP000010475"/>
    </source>
</evidence>
<name>K9X5A4_9NOST</name>
<keyword evidence="2" id="KW-1185">Reference proteome</keyword>
<dbReference type="eggNOG" id="ENOG5032KHS">
    <property type="taxonomic scope" value="Bacteria"/>
</dbReference>
<dbReference type="AlphaFoldDB" id="K9X5A4"/>
<dbReference type="EMBL" id="CP003642">
    <property type="protein sequence ID" value="AFZ27638.1"/>
    <property type="molecule type" value="Genomic_DNA"/>
</dbReference>
<proteinExistence type="predicted"/>
<evidence type="ECO:0008006" key="3">
    <source>
        <dbReference type="Google" id="ProtNLM"/>
    </source>
</evidence>
<accession>K9X5A4</accession>
<organism evidence="1 2">
    <name type="scientific">Cylindrospermum stagnale PCC 7417</name>
    <dbReference type="NCBI Taxonomy" id="56107"/>
    <lineage>
        <taxon>Bacteria</taxon>
        <taxon>Bacillati</taxon>
        <taxon>Cyanobacteriota</taxon>
        <taxon>Cyanophyceae</taxon>
        <taxon>Nostocales</taxon>
        <taxon>Nostocaceae</taxon>
        <taxon>Cylindrospermum</taxon>
    </lineage>
</organism>
<gene>
    <name evidence="1" type="ORF">Cylst_5637</name>
</gene>
<dbReference type="RefSeq" id="WP_015210872.1">
    <property type="nucleotide sequence ID" value="NC_019757.1"/>
</dbReference>